<dbReference type="SUPFAM" id="SSF143865">
    <property type="entry name" value="CorA soluble domain-like"/>
    <property type="match status" value="1"/>
</dbReference>
<comment type="subcellular location">
    <subcellularLocation>
        <location evidence="1">Membrane</location>
        <topology evidence="1">Multi-pass membrane protein</topology>
    </subcellularLocation>
</comment>
<dbReference type="GO" id="GO:0016020">
    <property type="term" value="C:membrane"/>
    <property type="evidence" value="ECO:0007669"/>
    <property type="project" value="UniProtKB-SubCell"/>
</dbReference>
<name>A0A1N6G7G3_9LACT</name>
<reference evidence="8" key="1">
    <citation type="submission" date="2016-11" db="EMBL/GenBank/DDBJ databases">
        <authorList>
            <person name="Varghese N."/>
            <person name="Submissions S."/>
        </authorList>
    </citation>
    <scope>NUCLEOTIDE SEQUENCE [LARGE SCALE GENOMIC DNA]</scope>
    <source>
        <strain evidence="8">313</strain>
    </source>
</reference>
<dbReference type="AlphaFoldDB" id="A0A1N6G7G3"/>
<keyword evidence="5 6" id="KW-0472">Membrane</keyword>
<proteinExistence type="inferred from homology"/>
<keyword evidence="3 6" id="KW-0812">Transmembrane</keyword>
<dbReference type="InterPro" id="IPR047199">
    <property type="entry name" value="CorA-like"/>
</dbReference>
<dbReference type="PANTHER" id="PTHR47891">
    <property type="entry name" value="TRANSPORTER-RELATED"/>
    <property type="match status" value="1"/>
</dbReference>
<evidence type="ECO:0000256" key="6">
    <source>
        <dbReference type="SAM" id="Phobius"/>
    </source>
</evidence>
<dbReference type="RefSeq" id="WP_034547913.1">
    <property type="nucleotide sequence ID" value="NZ_FSRN01000001.1"/>
</dbReference>
<keyword evidence="8" id="KW-1185">Reference proteome</keyword>
<dbReference type="EMBL" id="FSRN01000001">
    <property type="protein sequence ID" value="SIO03489.1"/>
    <property type="molecule type" value="Genomic_DNA"/>
</dbReference>
<feature type="transmembrane region" description="Helical" evidence="6">
    <location>
        <begin position="293"/>
        <end position="312"/>
    </location>
</feature>
<sequence>MIQSYYTTNQGKIVQDTEFTHGEWIHLSDPTADEIHQVISQFNFPKDYLDGVLDPDEVSRYENLEMGENKSSSLVMFLYPIKITSNPNDNEYITRPLAVISTANTIITASVDTPIFISNMIENKLNYSIDSTNQEQFLLDIAWHISSDYISYLKEINSKVEILEKNLTTTTKNRQLFSLMALQKSLVYFSTAIGSNHPIFKKLKSIERFNKNKSNLSFLHDVVIENQQAEAMIRQSNKMLEQISAIFSSVISNNLNNIMKVLTSITIVLTIPTIIGALWGMNVSLPLEDTSGAFWIICLISLIICAITVWMLRKKDYF</sequence>
<organism evidence="7 8">
    <name type="scientific">Carnobacterium alterfunditum</name>
    <dbReference type="NCBI Taxonomy" id="28230"/>
    <lineage>
        <taxon>Bacteria</taxon>
        <taxon>Bacillati</taxon>
        <taxon>Bacillota</taxon>
        <taxon>Bacilli</taxon>
        <taxon>Lactobacillales</taxon>
        <taxon>Carnobacteriaceae</taxon>
        <taxon>Carnobacterium</taxon>
    </lineage>
</organism>
<evidence type="ECO:0000313" key="8">
    <source>
        <dbReference type="Proteomes" id="UP000184758"/>
    </source>
</evidence>
<evidence type="ECO:0000313" key="7">
    <source>
        <dbReference type="EMBL" id="SIO03489.1"/>
    </source>
</evidence>
<evidence type="ECO:0000256" key="2">
    <source>
        <dbReference type="ARBA" id="ARBA00009765"/>
    </source>
</evidence>
<comment type="similarity">
    <text evidence="2">Belongs to the CorA metal ion transporter (MIT) (TC 1.A.35) family.</text>
</comment>
<dbReference type="InterPro" id="IPR045863">
    <property type="entry name" value="CorA_TM1_TM2"/>
</dbReference>
<evidence type="ECO:0000256" key="5">
    <source>
        <dbReference type="ARBA" id="ARBA00023136"/>
    </source>
</evidence>
<dbReference type="PANTHER" id="PTHR47891:SF2">
    <property type="entry name" value="MAGNESIUM AND COBALT TRANSPORTER"/>
    <property type="match status" value="1"/>
</dbReference>
<gene>
    <name evidence="7" type="ORF">SAMN05878443_1067</name>
</gene>
<dbReference type="InterPro" id="IPR045861">
    <property type="entry name" value="CorA_cytoplasmic_dom"/>
</dbReference>
<dbReference type="OrthoDB" id="9803416at2"/>
<dbReference type="Gene3D" id="1.20.58.340">
    <property type="entry name" value="Magnesium transport protein CorA, transmembrane region"/>
    <property type="match status" value="2"/>
</dbReference>
<dbReference type="SUPFAM" id="SSF144083">
    <property type="entry name" value="Magnesium transport protein CorA, transmembrane region"/>
    <property type="match status" value="1"/>
</dbReference>
<feature type="transmembrane region" description="Helical" evidence="6">
    <location>
        <begin position="261"/>
        <end position="281"/>
    </location>
</feature>
<dbReference type="eggNOG" id="COG0598">
    <property type="taxonomic scope" value="Bacteria"/>
</dbReference>
<dbReference type="InterPro" id="IPR002523">
    <property type="entry name" value="MgTranspt_CorA/ZnTranspt_ZntB"/>
</dbReference>
<dbReference type="Pfam" id="PF01544">
    <property type="entry name" value="CorA"/>
    <property type="match status" value="1"/>
</dbReference>
<keyword evidence="4 6" id="KW-1133">Transmembrane helix</keyword>
<protein>
    <submittedName>
        <fullName evidence="7">Magnesium transporter</fullName>
    </submittedName>
</protein>
<dbReference type="CDD" id="cd12827">
    <property type="entry name" value="EcCorA_ZntB-like_u2"/>
    <property type="match status" value="1"/>
</dbReference>
<dbReference type="Proteomes" id="UP000184758">
    <property type="component" value="Unassembled WGS sequence"/>
</dbReference>
<dbReference type="GO" id="GO:0046873">
    <property type="term" value="F:metal ion transmembrane transporter activity"/>
    <property type="evidence" value="ECO:0007669"/>
    <property type="project" value="InterPro"/>
</dbReference>
<dbReference type="Gene3D" id="3.30.460.20">
    <property type="entry name" value="CorA soluble domain-like"/>
    <property type="match status" value="1"/>
</dbReference>
<evidence type="ECO:0000256" key="4">
    <source>
        <dbReference type="ARBA" id="ARBA00022989"/>
    </source>
</evidence>
<evidence type="ECO:0000256" key="1">
    <source>
        <dbReference type="ARBA" id="ARBA00004141"/>
    </source>
</evidence>
<evidence type="ECO:0000256" key="3">
    <source>
        <dbReference type="ARBA" id="ARBA00022692"/>
    </source>
</evidence>
<dbReference type="STRING" id="28230.SAMN05878443_1067"/>
<accession>A0A1N6G7G3</accession>